<evidence type="ECO:0000313" key="4">
    <source>
        <dbReference type="Proteomes" id="UP001165090"/>
    </source>
</evidence>
<feature type="region of interest" description="Disordered" evidence="2">
    <location>
        <begin position="383"/>
        <end position="415"/>
    </location>
</feature>
<keyword evidence="4" id="KW-1185">Reference proteome</keyword>
<organism evidence="3 4">
    <name type="scientific">Volvox africanus</name>
    <dbReference type="NCBI Taxonomy" id="51714"/>
    <lineage>
        <taxon>Eukaryota</taxon>
        <taxon>Viridiplantae</taxon>
        <taxon>Chlorophyta</taxon>
        <taxon>core chlorophytes</taxon>
        <taxon>Chlorophyceae</taxon>
        <taxon>CS clade</taxon>
        <taxon>Chlamydomonadales</taxon>
        <taxon>Volvocaceae</taxon>
        <taxon>Volvox</taxon>
    </lineage>
</organism>
<feature type="region of interest" description="Disordered" evidence="2">
    <location>
        <begin position="532"/>
        <end position="629"/>
    </location>
</feature>
<evidence type="ECO:0000256" key="2">
    <source>
        <dbReference type="SAM" id="MobiDB-lite"/>
    </source>
</evidence>
<gene>
    <name evidence="3" type="ORF">VaNZ11_013817</name>
</gene>
<feature type="compositionally biased region" description="Polar residues" evidence="2">
    <location>
        <begin position="465"/>
        <end position="478"/>
    </location>
</feature>
<feature type="compositionally biased region" description="Low complexity" evidence="2">
    <location>
        <begin position="534"/>
        <end position="545"/>
    </location>
</feature>
<sequence length="629" mass="66225">MIERGIDNTSPFPSHSDHVILQQHPQAARLLEVMDASHETKQEEPITRSPASTVADDALTSKTDAAALAAAYRARIALAAATPASTAAPSNQLRATPAARLLTFVNSPLPTPTVHGSDQNIAQALDRKWRALYGSLKSNSQAAADVLMKQAQATSQLEELVQALFMQLKAGTEDRVRLQQLLLQERTQFMAQVEEAQQLQQRLHTSEHKSTAVQVVTETLQSQVAQARGALEASNRERQQLAEQLAIATECRTRGDALIAEQTAVIENLRRQLEEQASAMSSLAEDKAQLEAHLQDVLRAEQELTVHLRETHAAIEGQLAALREQLKTERQKRAAVVKRRSELQAQVEQLQGKVAAQQADMVALTDKLIRGGLLPRATSLATTQSTALSAPKPVAQVGAQARSSSTGAGAHTAQSRGGAAASVQCAAPVAAQQRARSTLRSNSLGQTNPKKASHSPIFSGGGSTIRPSGQEHTSSPSAASLEETAGPDNAPAVAFHVPSSLPSPEASFAITSGPGMAAGGTEQDLSYSREGHFATPAPATAPAHTSSVVRAAAEPLSPPITLASAREARGLSMEPGSAGLNRRRSASPEASRPSTNATQHARRAGSVAGRAPGGRATSPSRGPGNTWLP</sequence>
<reference evidence="3 4" key="1">
    <citation type="journal article" date="2023" name="IScience">
        <title>Expanded male sex-determining region conserved during the evolution of homothallism in the green alga Volvox.</title>
        <authorList>
            <person name="Yamamoto K."/>
            <person name="Matsuzaki R."/>
            <person name="Mahakham W."/>
            <person name="Heman W."/>
            <person name="Sekimoto H."/>
            <person name="Kawachi M."/>
            <person name="Minakuchi Y."/>
            <person name="Toyoda A."/>
            <person name="Nozaki H."/>
        </authorList>
    </citation>
    <scope>NUCLEOTIDE SEQUENCE [LARGE SCALE GENOMIC DNA]</scope>
    <source>
        <strain evidence="3 4">NIES-4468</strain>
    </source>
</reference>
<feature type="compositionally biased region" description="Polar residues" evidence="2">
    <location>
        <begin position="401"/>
        <end position="415"/>
    </location>
</feature>
<proteinExistence type="predicted"/>
<comment type="caution">
    <text evidence="3">The sequence shown here is derived from an EMBL/GenBank/DDBJ whole genome shotgun (WGS) entry which is preliminary data.</text>
</comment>
<dbReference type="Proteomes" id="UP001165090">
    <property type="component" value="Unassembled WGS sequence"/>
</dbReference>
<keyword evidence="1" id="KW-0175">Coiled coil</keyword>
<name>A0ABQ5SH45_9CHLO</name>
<protein>
    <submittedName>
        <fullName evidence="3">Uncharacterized protein</fullName>
    </submittedName>
</protein>
<accession>A0ABQ5SH45</accession>
<feature type="coiled-coil region" evidence="1">
    <location>
        <begin position="217"/>
        <end position="367"/>
    </location>
</feature>
<evidence type="ECO:0000313" key="3">
    <source>
        <dbReference type="EMBL" id="GLI69241.1"/>
    </source>
</evidence>
<dbReference type="EMBL" id="BSDZ01000080">
    <property type="protein sequence ID" value="GLI69241.1"/>
    <property type="molecule type" value="Genomic_DNA"/>
</dbReference>
<evidence type="ECO:0000256" key="1">
    <source>
        <dbReference type="SAM" id="Coils"/>
    </source>
</evidence>
<feature type="region of interest" description="Disordered" evidence="2">
    <location>
        <begin position="432"/>
        <end position="498"/>
    </location>
</feature>
<feature type="compositionally biased region" description="Polar residues" evidence="2">
    <location>
        <begin position="438"/>
        <end position="450"/>
    </location>
</feature>